<dbReference type="GO" id="GO:0046076">
    <property type="term" value="P:dTTP catabolic process"/>
    <property type="evidence" value="ECO:0007669"/>
    <property type="project" value="TreeGrafter"/>
</dbReference>
<dbReference type="Proteomes" id="UP000774750">
    <property type="component" value="Unassembled WGS sequence"/>
</dbReference>
<name>A0A938X5G8_9FIRM</name>
<dbReference type="NCBIfam" id="NF007113">
    <property type="entry name" value="PRK09562.1"/>
    <property type="match status" value="1"/>
</dbReference>
<dbReference type="GO" id="GO:0047429">
    <property type="term" value="F:nucleoside triphosphate diphosphatase activity"/>
    <property type="evidence" value="ECO:0007669"/>
    <property type="project" value="UniProtKB-EC"/>
</dbReference>
<comment type="caution">
    <text evidence="2">The sequence shown here is derived from an EMBL/GenBank/DDBJ whole genome shotgun (WGS) entry which is preliminary data.</text>
</comment>
<dbReference type="FunFam" id="1.10.287.1080:FF:000001">
    <property type="entry name" value="Nucleoside triphosphate pyrophosphohydrolase"/>
    <property type="match status" value="1"/>
</dbReference>
<dbReference type="EC" id="3.6.1.9" evidence="2"/>
<accession>A0A938X5G8</accession>
<reference evidence="2" key="1">
    <citation type="submission" date="2020-08" db="EMBL/GenBank/DDBJ databases">
        <authorList>
            <person name="Cejkova D."/>
            <person name="Kubasova T."/>
            <person name="Jahodarova E."/>
            <person name="Rychlik I."/>
        </authorList>
    </citation>
    <scope>NUCLEOTIDE SEQUENCE</scope>
    <source>
        <strain evidence="2">An559</strain>
    </source>
</reference>
<sequence length="263" mass="29553">MTFKQKQSYGIEDLREIMRVLRSESGCPWDREQTHASIRKDFIEETYEAIEAIDQNDPAMLREELGDVLLQIVFHTQMEEEAGTFSFDDVVDEICKKLIIRHPHVFGDAQVSNVSDVLDQWTRIKQETKGQTTASETLDAVPKQLPALMRAQKVQGRAKKAGFDYPDVTMAFDDLKSEVIELSAAMDAQDADNIKEELGDVLFAAVNVARLCGEDAEEALTGSCNKFIARFKHVEALAAAEQVDLKTASIETLLTLWKKAKQL</sequence>
<dbReference type="CDD" id="cd11528">
    <property type="entry name" value="NTP-PPase_MazG_Nterm"/>
    <property type="match status" value="1"/>
</dbReference>
<dbReference type="Gene3D" id="1.10.287.1080">
    <property type="entry name" value="MazG-like"/>
    <property type="match status" value="2"/>
</dbReference>
<dbReference type="InterPro" id="IPR048011">
    <property type="entry name" value="NTP-PPase_MazG-like_C"/>
</dbReference>
<dbReference type="GO" id="GO:0046047">
    <property type="term" value="P:TTP catabolic process"/>
    <property type="evidence" value="ECO:0007669"/>
    <property type="project" value="TreeGrafter"/>
</dbReference>
<dbReference type="EMBL" id="JACJKY010000006">
    <property type="protein sequence ID" value="MBM6920581.1"/>
    <property type="molecule type" value="Genomic_DNA"/>
</dbReference>
<dbReference type="GO" id="GO:0046052">
    <property type="term" value="P:UTP catabolic process"/>
    <property type="evidence" value="ECO:0007669"/>
    <property type="project" value="TreeGrafter"/>
</dbReference>
<dbReference type="GO" id="GO:0046081">
    <property type="term" value="P:dUTP catabolic process"/>
    <property type="evidence" value="ECO:0007669"/>
    <property type="project" value="TreeGrafter"/>
</dbReference>
<dbReference type="NCBIfam" id="TIGR00444">
    <property type="entry name" value="mazG"/>
    <property type="match status" value="1"/>
</dbReference>
<dbReference type="InterPro" id="IPR011551">
    <property type="entry name" value="NTP_PyrPHydrolase_MazG"/>
</dbReference>
<dbReference type="SUPFAM" id="SSF101386">
    <property type="entry name" value="all-alpha NTP pyrophosphatases"/>
    <property type="match status" value="2"/>
</dbReference>
<feature type="domain" description="NTP pyrophosphohydrolase MazG-like" evidence="1">
    <location>
        <begin position="175"/>
        <end position="234"/>
    </location>
</feature>
<evidence type="ECO:0000313" key="3">
    <source>
        <dbReference type="Proteomes" id="UP000774750"/>
    </source>
</evidence>
<reference evidence="2" key="2">
    <citation type="journal article" date="2021" name="Sci. Rep.">
        <title>The distribution of antibiotic resistance genes in chicken gut microbiota commensals.</title>
        <authorList>
            <person name="Juricova H."/>
            <person name="Matiasovicova J."/>
            <person name="Kubasova T."/>
            <person name="Cejkova D."/>
            <person name="Rychlik I."/>
        </authorList>
    </citation>
    <scope>NUCLEOTIDE SEQUENCE</scope>
    <source>
        <strain evidence="2">An559</strain>
    </source>
</reference>
<dbReference type="AlphaFoldDB" id="A0A938X5G8"/>
<dbReference type="GO" id="GO:0046061">
    <property type="term" value="P:dATP catabolic process"/>
    <property type="evidence" value="ECO:0007669"/>
    <property type="project" value="TreeGrafter"/>
</dbReference>
<dbReference type="PANTHER" id="PTHR30522">
    <property type="entry name" value="NUCLEOSIDE TRIPHOSPHATE PYROPHOSPHOHYDROLASE"/>
    <property type="match status" value="1"/>
</dbReference>
<proteinExistence type="predicted"/>
<protein>
    <submittedName>
        <fullName evidence="2">Nucleoside triphosphate pyrophosphohydrolase</fullName>
        <ecNumber evidence="2">3.6.1.9</ecNumber>
    </submittedName>
</protein>
<feature type="domain" description="NTP pyrophosphohydrolase MazG-like" evidence="1">
    <location>
        <begin position="33"/>
        <end position="106"/>
    </location>
</feature>
<evidence type="ECO:0000313" key="2">
    <source>
        <dbReference type="EMBL" id="MBM6920581.1"/>
    </source>
</evidence>
<dbReference type="InterPro" id="IPR004518">
    <property type="entry name" value="MazG-like_dom"/>
</dbReference>
<keyword evidence="2" id="KW-0378">Hydrolase</keyword>
<keyword evidence="3" id="KW-1185">Reference proteome</keyword>
<gene>
    <name evidence="2" type="primary">mazG</name>
    <name evidence="2" type="ORF">H6A12_05345</name>
</gene>
<dbReference type="CDD" id="cd11529">
    <property type="entry name" value="NTP-PPase_MazG_Cterm"/>
    <property type="match status" value="1"/>
</dbReference>
<organism evidence="2 3">
    <name type="scientific">Merdimmobilis hominis</name>
    <dbReference type="NCBI Taxonomy" id="2897707"/>
    <lineage>
        <taxon>Bacteria</taxon>
        <taxon>Bacillati</taxon>
        <taxon>Bacillota</taxon>
        <taxon>Clostridia</taxon>
        <taxon>Eubacteriales</taxon>
        <taxon>Oscillospiraceae</taxon>
        <taxon>Merdimmobilis</taxon>
    </lineage>
</organism>
<dbReference type="PANTHER" id="PTHR30522:SF0">
    <property type="entry name" value="NUCLEOSIDE TRIPHOSPHATE PYROPHOSPHOHYDROLASE"/>
    <property type="match status" value="1"/>
</dbReference>
<dbReference type="GO" id="GO:0006203">
    <property type="term" value="P:dGTP catabolic process"/>
    <property type="evidence" value="ECO:0007669"/>
    <property type="project" value="TreeGrafter"/>
</dbReference>
<dbReference type="Pfam" id="PF03819">
    <property type="entry name" value="MazG"/>
    <property type="match status" value="2"/>
</dbReference>
<dbReference type="RefSeq" id="WP_204445599.1">
    <property type="nucleotide sequence ID" value="NZ_JACJKY010000006.1"/>
</dbReference>
<evidence type="ECO:0000259" key="1">
    <source>
        <dbReference type="Pfam" id="PF03819"/>
    </source>
</evidence>
<dbReference type="GO" id="GO:0006950">
    <property type="term" value="P:response to stress"/>
    <property type="evidence" value="ECO:0007669"/>
    <property type="project" value="UniProtKB-ARBA"/>
</dbReference>
<dbReference type="InterPro" id="IPR048015">
    <property type="entry name" value="NTP-PPase_MazG-like_N"/>
</dbReference>